<feature type="region of interest" description="Disordered" evidence="1">
    <location>
        <begin position="628"/>
        <end position="658"/>
    </location>
</feature>
<feature type="compositionally biased region" description="Low complexity" evidence="1">
    <location>
        <begin position="237"/>
        <end position="260"/>
    </location>
</feature>
<feature type="compositionally biased region" description="Polar residues" evidence="1">
    <location>
        <begin position="197"/>
        <end position="236"/>
    </location>
</feature>
<evidence type="ECO:0000313" key="4">
    <source>
        <dbReference type="Proteomes" id="UP001331515"/>
    </source>
</evidence>
<protein>
    <recommendedName>
        <fullName evidence="5">Mucin-17-like</fullName>
    </recommendedName>
</protein>
<dbReference type="EMBL" id="JAURVH010001535">
    <property type="protein sequence ID" value="KAK5893831.1"/>
    <property type="molecule type" value="Genomic_DNA"/>
</dbReference>
<evidence type="ECO:0000313" key="3">
    <source>
        <dbReference type="EMBL" id="KAK5893831.1"/>
    </source>
</evidence>
<feature type="compositionally biased region" description="Polar residues" evidence="1">
    <location>
        <begin position="102"/>
        <end position="128"/>
    </location>
</feature>
<feature type="compositionally biased region" description="Low complexity" evidence="1">
    <location>
        <begin position="26"/>
        <end position="42"/>
    </location>
</feature>
<keyword evidence="2" id="KW-1133">Transmembrane helix</keyword>
<keyword evidence="4" id="KW-1185">Reference proteome</keyword>
<feature type="compositionally biased region" description="Polar residues" evidence="1">
    <location>
        <begin position="261"/>
        <end position="303"/>
    </location>
</feature>
<name>A0AAN8BYB3_CHAGU</name>
<gene>
    <name evidence="3" type="ORF">CgunFtcFv8_006665</name>
</gene>
<dbReference type="InterPro" id="IPR053311">
    <property type="entry name" value="Mucosal_Integrity_Assoc"/>
</dbReference>
<keyword evidence="2" id="KW-0812">Transmembrane</keyword>
<sequence length="729" mass="77857">MSPDLTGTTDTVTSEPAGTTLVSESTDATETITPETAETTSAQGETDSSQTTMSPDLTGTTDTVTSEPAGTTLVSESTDATETITPETAATTSAPEQTTPTDMLTSDSGLSTTSPELTGTTDTVTSEPVITPEMAETTSAQEETDSSQTTMSPDLTGTTDTVTSEPAGTTLTTMSPELTGTTDTVTSEPVITPEMAETTSAQEETDSSQTTMSPDLTGTTDTVTSEPAGTTLVSESTDATETITPETAATTSAPEQTTPTDMLTSDSGLSTMSPEFTGTTNTVTSEPAGTTLVSESTGPTDSITPETAATTSAPEQTTPTDMLTSELPTTLLTTQPTIQDTVEPDTLSRSVVVEVVINEEYKQEYKDTNSPEYKVFVETFTDKMKPYYTKKIENFKGVVVTSVSARAPAVGFSDYALKKRSLPSEVIYSIAPRTNSVSVTHDVVLEIPNESSSDTIYEGDVKAIEDAVGGLFLCTMDNCPYNLTTPPVINETETDLGGICERFVNDADIARFYEPVNVTGVIKCVTVCNRLHTNDKICYNKGICRVYSNVGALCHCLDSTWYLGDDCSLPISKTGFYIGISVTLCFLLLSVGGLSLFLLLNKRKQNMQKDIKKQQVKQWMTEDFEWSRSNSSDDTVNAGGFRNPSFTPDASDQEDPGFRRTAPSFALTPLSLDPDSRGFRASNYPSTQAAPRYNVPFSNAGFSQASIVDFPLSPTMSISRPQIRPSWEI</sequence>
<organism evidence="3 4">
    <name type="scientific">Champsocephalus gunnari</name>
    <name type="common">Mackerel icefish</name>
    <dbReference type="NCBI Taxonomy" id="52237"/>
    <lineage>
        <taxon>Eukaryota</taxon>
        <taxon>Metazoa</taxon>
        <taxon>Chordata</taxon>
        <taxon>Craniata</taxon>
        <taxon>Vertebrata</taxon>
        <taxon>Euteleostomi</taxon>
        <taxon>Actinopterygii</taxon>
        <taxon>Neopterygii</taxon>
        <taxon>Teleostei</taxon>
        <taxon>Neoteleostei</taxon>
        <taxon>Acanthomorphata</taxon>
        <taxon>Eupercaria</taxon>
        <taxon>Perciformes</taxon>
        <taxon>Notothenioidei</taxon>
        <taxon>Channichthyidae</taxon>
        <taxon>Champsocephalus</taxon>
    </lineage>
</organism>
<accession>A0AAN8BYB3</accession>
<feature type="compositionally biased region" description="Polar residues" evidence="1">
    <location>
        <begin position="1"/>
        <end position="25"/>
    </location>
</feature>
<evidence type="ECO:0000256" key="2">
    <source>
        <dbReference type="SAM" id="Phobius"/>
    </source>
</evidence>
<feature type="region of interest" description="Disordered" evidence="1">
    <location>
        <begin position="1"/>
        <end position="321"/>
    </location>
</feature>
<dbReference type="AlphaFoldDB" id="A0AAN8BYB3"/>
<keyword evidence="2" id="KW-0472">Membrane</keyword>
<feature type="compositionally biased region" description="Low complexity" evidence="1">
    <location>
        <begin position="304"/>
        <end position="321"/>
    </location>
</feature>
<proteinExistence type="predicted"/>
<feature type="compositionally biased region" description="Polar residues" evidence="1">
    <location>
        <begin position="43"/>
        <end position="77"/>
    </location>
</feature>
<dbReference type="Proteomes" id="UP001331515">
    <property type="component" value="Unassembled WGS sequence"/>
</dbReference>
<comment type="caution">
    <text evidence="3">The sequence shown here is derived from an EMBL/GenBank/DDBJ whole genome shotgun (WGS) entry which is preliminary data.</text>
</comment>
<feature type="transmembrane region" description="Helical" evidence="2">
    <location>
        <begin position="576"/>
        <end position="600"/>
    </location>
</feature>
<dbReference type="PANTHER" id="PTHR37999:SF2">
    <property type="entry name" value="MUCIN-17"/>
    <property type="match status" value="1"/>
</dbReference>
<dbReference type="PANTHER" id="PTHR37999">
    <property type="entry name" value="MUCIN-17"/>
    <property type="match status" value="1"/>
</dbReference>
<evidence type="ECO:0008006" key="5">
    <source>
        <dbReference type="Google" id="ProtNLM"/>
    </source>
</evidence>
<evidence type="ECO:0000256" key="1">
    <source>
        <dbReference type="SAM" id="MobiDB-lite"/>
    </source>
</evidence>
<feature type="compositionally biased region" description="Polar residues" evidence="1">
    <location>
        <begin position="136"/>
        <end position="189"/>
    </location>
</feature>
<feature type="compositionally biased region" description="Low complexity" evidence="1">
    <location>
        <begin position="78"/>
        <end position="101"/>
    </location>
</feature>
<reference evidence="3 4" key="1">
    <citation type="journal article" date="2023" name="Mol. Biol. Evol.">
        <title>Genomics of Secondarily Temperate Adaptation in the Only Non-Antarctic Icefish.</title>
        <authorList>
            <person name="Rivera-Colon A.G."/>
            <person name="Rayamajhi N."/>
            <person name="Minhas B.F."/>
            <person name="Madrigal G."/>
            <person name="Bilyk K.T."/>
            <person name="Yoon V."/>
            <person name="Hune M."/>
            <person name="Gregory S."/>
            <person name="Cheng C.H.C."/>
            <person name="Catchen J.M."/>
        </authorList>
    </citation>
    <scope>NUCLEOTIDE SEQUENCE [LARGE SCALE GENOMIC DNA]</scope>
    <source>
        <tissue evidence="3">White muscle</tissue>
    </source>
</reference>